<feature type="transmembrane region" description="Helical" evidence="5">
    <location>
        <begin position="159"/>
        <end position="180"/>
    </location>
</feature>
<evidence type="ECO:0000259" key="6">
    <source>
        <dbReference type="PROSITE" id="PS50850"/>
    </source>
</evidence>
<sequence length="447" mass="47581">MNHANTSTATIEIGSKHGPLPNDIPRPVTFRVIAICLFVILAEGYDIGIYGVVLPAMLEAKTWGLSPLQLGVLGSYALFGMLLGAMLVGTVCDMVGRKKTLLVCLSVFSVTMALASIAQTAEQFALYRFIGGLGLGGIIPTASALTIEFSPVRRRSFSYAVMFSGYSLGGVVVALLSLTLLKEHGWRFLFLIGALPLLAVPVIAYLLPESIDFLRSKQRHQEADALAIRLGITGTPTPATHGASHKKASIWSSISMLFNRHNIRATLLFWVAFFMGLLLIYGLNTWLPQMMRKAGYLLGSSLSLMLVLNLTAASGALIAGAAADRWGSHRVIVFSYLLAAASVAMLSIKSSELLTYVLVGIAGFGSISTTLIMNAYISKYFPASARATALGWALGFGRLGAITGPILGGFLLSSNMSLATCFYTFALAGLLAALAVFLIPKRDEGIA</sequence>
<dbReference type="PROSITE" id="PS00217">
    <property type="entry name" value="SUGAR_TRANSPORT_2"/>
    <property type="match status" value="1"/>
</dbReference>
<evidence type="ECO:0000256" key="4">
    <source>
        <dbReference type="ARBA" id="ARBA00023136"/>
    </source>
</evidence>
<dbReference type="RefSeq" id="WP_272752923.1">
    <property type="nucleotide sequence ID" value="NZ_JAQQLF010000024.1"/>
</dbReference>
<dbReference type="EMBL" id="JAQQLF010000024">
    <property type="protein sequence ID" value="MDC7718687.1"/>
    <property type="molecule type" value="Genomic_DNA"/>
</dbReference>
<feature type="transmembrane region" description="Helical" evidence="5">
    <location>
        <begin position="32"/>
        <end position="58"/>
    </location>
</feature>
<evidence type="ECO:0000256" key="3">
    <source>
        <dbReference type="ARBA" id="ARBA00022989"/>
    </source>
</evidence>
<keyword evidence="4 5" id="KW-0472">Membrane</keyword>
<dbReference type="Gene3D" id="1.20.1250.20">
    <property type="entry name" value="MFS general substrate transporter like domains"/>
    <property type="match status" value="1"/>
</dbReference>
<accession>A0ABT5J1P4</accession>
<dbReference type="InterPro" id="IPR011701">
    <property type="entry name" value="MFS"/>
</dbReference>
<evidence type="ECO:0000256" key="5">
    <source>
        <dbReference type="SAM" id="Phobius"/>
    </source>
</evidence>
<keyword evidence="2 5" id="KW-0812">Transmembrane</keyword>
<feature type="transmembrane region" description="Helical" evidence="5">
    <location>
        <begin position="100"/>
        <end position="119"/>
    </location>
</feature>
<dbReference type="SUPFAM" id="SSF103473">
    <property type="entry name" value="MFS general substrate transporter"/>
    <property type="match status" value="1"/>
</dbReference>
<keyword evidence="8" id="KW-1185">Reference proteome</keyword>
<evidence type="ECO:0000313" key="7">
    <source>
        <dbReference type="EMBL" id="MDC7718687.1"/>
    </source>
</evidence>
<dbReference type="PROSITE" id="PS50850">
    <property type="entry name" value="MFS"/>
    <property type="match status" value="1"/>
</dbReference>
<feature type="transmembrane region" description="Helical" evidence="5">
    <location>
        <begin position="70"/>
        <end position="88"/>
    </location>
</feature>
<feature type="transmembrane region" description="Helical" evidence="5">
    <location>
        <begin position="125"/>
        <end position="147"/>
    </location>
</feature>
<dbReference type="Pfam" id="PF07690">
    <property type="entry name" value="MFS_1"/>
    <property type="match status" value="1"/>
</dbReference>
<name>A0ABT5J1P4_9NEIS</name>
<dbReference type="CDD" id="cd17365">
    <property type="entry name" value="MFS_PcaK_like"/>
    <property type="match status" value="1"/>
</dbReference>
<evidence type="ECO:0000256" key="2">
    <source>
        <dbReference type="ARBA" id="ARBA00022692"/>
    </source>
</evidence>
<feature type="transmembrane region" description="Helical" evidence="5">
    <location>
        <begin position="331"/>
        <end position="348"/>
    </location>
</feature>
<dbReference type="PANTHER" id="PTHR23508">
    <property type="entry name" value="CARBOXYLIC ACID TRANSPORTER PROTEIN HOMOLOG"/>
    <property type="match status" value="1"/>
</dbReference>
<comment type="caution">
    <text evidence="7">The sequence shown here is derived from an EMBL/GenBank/DDBJ whole genome shotgun (WGS) entry which is preliminary data.</text>
</comment>
<evidence type="ECO:0000313" key="8">
    <source>
        <dbReference type="Proteomes" id="UP001219956"/>
    </source>
</evidence>
<evidence type="ECO:0000256" key="1">
    <source>
        <dbReference type="ARBA" id="ARBA00004141"/>
    </source>
</evidence>
<dbReference type="InterPro" id="IPR036259">
    <property type="entry name" value="MFS_trans_sf"/>
</dbReference>
<feature type="transmembrane region" description="Helical" evidence="5">
    <location>
        <begin position="389"/>
        <end position="411"/>
    </location>
</feature>
<comment type="subcellular location">
    <subcellularLocation>
        <location evidence="1">Membrane</location>
        <topology evidence="1">Multi-pass membrane protein</topology>
    </subcellularLocation>
</comment>
<gene>
    <name evidence="7" type="ORF">PQU95_15905</name>
</gene>
<feature type="transmembrane region" description="Helical" evidence="5">
    <location>
        <begin position="186"/>
        <end position="207"/>
    </location>
</feature>
<proteinExistence type="predicted"/>
<organism evidence="7 8">
    <name type="scientific">Vogesella aquatica</name>
    <dbReference type="NCBI Taxonomy" id="2984206"/>
    <lineage>
        <taxon>Bacteria</taxon>
        <taxon>Pseudomonadati</taxon>
        <taxon>Pseudomonadota</taxon>
        <taxon>Betaproteobacteria</taxon>
        <taxon>Neisseriales</taxon>
        <taxon>Chromobacteriaceae</taxon>
        <taxon>Vogesella</taxon>
    </lineage>
</organism>
<feature type="transmembrane region" description="Helical" evidence="5">
    <location>
        <begin position="354"/>
        <end position="377"/>
    </location>
</feature>
<feature type="transmembrane region" description="Helical" evidence="5">
    <location>
        <begin position="417"/>
        <end position="439"/>
    </location>
</feature>
<dbReference type="PANTHER" id="PTHR23508:SF10">
    <property type="entry name" value="CARBOXYLIC ACID TRANSPORTER PROTEIN HOMOLOG"/>
    <property type="match status" value="1"/>
</dbReference>
<feature type="transmembrane region" description="Helical" evidence="5">
    <location>
        <begin position="295"/>
        <end position="319"/>
    </location>
</feature>
<feature type="transmembrane region" description="Helical" evidence="5">
    <location>
        <begin position="265"/>
        <end position="283"/>
    </location>
</feature>
<reference evidence="7 8" key="1">
    <citation type="submission" date="2023-01" db="EMBL/GenBank/DDBJ databases">
        <title>Novel species of the genus Vogesella isolated from rivers.</title>
        <authorList>
            <person name="Lu H."/>
        </authorList>
    </citation>
    <scope>NUCLEOTIDE SEQUENCE [LARGE SCALE GENOMIC DNA]</scope>
    <source>
        <strain evidence="7 8">DC21W</strain>
    </source>
</reference>
<dbReference type="Proteomes" id="UP001219956">
    <property type="component" value="Unassembled WGS sequence"/>
</dbReference>
<feature type="domain" description="Major facilitator superfamily (MFS) profile" evidence="6">
    <location>
        <begin position="32"/>
        <end position="444"/>
    </location>
</feature>
<protein>
    <submittedName>
        <fullName evidence="7">Aromatic acid/H+ symport family MFS transporter</fullName>
    </submittedName>
</protein>
<dbReference type="InterPro" id="IPR005829">
    <property type="entry name" value="Sugar_transporter_CS"/>
</dbReference>
<keyword evidence="3 5" id="KW-1133">Transmembrane helix</keyword>
<dbReference type="InterPro" id="IPR020846">
    <property type="entry name" value="MFS_dom"/>
</dbReference>